<evidence type="ECO:0000256" key="1">
    <source>
        <dbReference type="SAM" id="MobiDB-lite"/>
    </source>
</evidence>
<feature type="region of interest" description="Disordered" evidence="1">
    <location>
        <begin position="97"/>
        <end position="136"/>
    </location>
</feature>
<feature type="region of interest" description="Disordered" evidence="1">
    <location>
        <begin position="195"/>
        <end position="227"/>
    </location>
</feature>
<feature type="compositionally biased region" description="Basic residues" evidence="1">
    <location>
        <begin position="11"/>
        <end position="28"/>
    </location>
</feature>
<feature type="compositionally biased region" description="Basic residues" evidence="1">
    <location>
        <begin position="97"/>
        <end position="121"/>
    </location>
</feature>
<gene>
    <name evidence="2" type="ORF">K505DRAFT_119036</name>
</gene>
<reference evidence="2" key="1">
    <citation type="journal article" date="2020" name="Stud. Mycol.">
        <title>101 Dothideomycetes genomes: a test case for predicting lifestyles and emergence of pathogens.</title>
        <authorList>
            <person name="Haridas S."/>
            <person name="Albert R."/>
            <person name="Binder M."/>
            <person name="Bloem J."/>
            <person name="Labutti K."/>
            <person name="Salamov A."/>
            <person name="Andreopoulos B."/>
            <person name="Baker S."/>
            <person name="Barry K."/>
            <person name="Bills G."/>
            <person name="Bluhm B."/>
            <person name="Cannon C."/>
            <person name="Castanera R."/>
            <person name="Culley D."/>
            <person name="Daum C."/>
            <person name="Ezra D."/>
            <person name="Gonzalez J."/>
            <person name="Henrissat B."/>
            <person name="Kuo A."/>
            <person name="Liang C."/>
            <person name="Lipzen A."/>
            <person name="Lutzoni F."/>
            <person name="Magnuson J."/>
            <person name="Mondo S."/>
            <person name="Nolan M."/>
            <person name="Ohm R."/>
            <person name="Pangilinan J."/>
            <person name="Park H.-J."/>
            <person name="Ramirez L."/>
            <person name="Alfaro M."/>
            <person name="Sun H."/>
            <person name="Tritt A."/>
            <person name="Yoshinaga Y."/>
            <person name="Zwiers L.-H."/>
            <person name="Turgeon B."/>
            <person name="Goodwin S."/>
            <person name="Spatafora J."/>
            <person name="Crous P."/>
            <person name="Grigoriev I."/>
        </authorList>
    </citation>
    <scope>NUCLEOTIDE SEQUENCE</scope>
    <source>
        <strain evidence="2">CBS 109.77</strain>
    </source>
</reference>
<evidence type="ECO:0000313" key="2">
    <source>
        <dbReference type="EMBL" id="KAF2787940.1"/>
    </source>
</evidence>
<feature type="region of interest" description="Disordered" evidence="1">
    <location>
        <begin position="1"/>
        <end position="35"/>
    </location>
</feature>
<name>A0A6A6WUP6_9PLEO</name>
<feature type="compositionally biased region" description="Pro residues" evidence="1">
    <location>
        <begin position="122"/>
        <end position="131"/>
    </location>
</feature>
<keyword evidence="3" id="KW-1185">Reference proteome</keyword>
<dbReference type="EMBL" id="MU002264">
    <property type="protein sequence ID" value="KAF2787940.1"/>
    <property type="molecule type" value="Genomic_DNA"/>
</dbReference>
<evidence type="ECO:0000313" key="3">
    <source>
        <dbReference type="Proteomes" id="UP000799757"/>
    </source>
</evidence>
<accession>A0A6A6WUP6</accession>
<sequence length="227" mass="26122">MCWITLSPGKGSRKHHHHDHHDHHRHRSERGSSVEEIVRISRSSIERPRIRVVSPTRIAVDRIEVREFDRGHRHAKVYPHLHHHHPHLHPHLPHLPHLHPHHHHHHHHHPIRLHGPGKKRAPPPSPPPPSRCPSREPIYRTQVVEPEPSPREIRETTRVALREVRPERVRGRLRRVAGYEVLGRDVPWSWDAVSSVGGASGRRDGSSVGGGRRGLRFPPFGGAGSWL</sequence>
<dbReference type="AlphaFoldDB" id="A0A6A6WUP6"/>
<protein>
    <submittedName>
        <fullName evidence="2">Uncharacterized protein</fullName>
    </submittedName>
</protein>
<organism evidence="2 3">
    <name type="scientific">Melanomma pulvis-pyrius CBS 109.77</name>
    <dbReference type="NCBI Taxonomy" id="1314802"/>
    <lineage>
        <taxon>Eukaryota</taxon>
        <taxon>Fungi</taxon>
        <taxon>Dikarya</taxon>
        <taxon>Ascomycota</taxon>
        <taxon>Pezizomycotina</taxon>
        <taxon>Dothideomycetes</taxon>
        <taxon>Pleosporomycetidae</taxon>
        <taxon>Pleosporales</taxon>
        <taxon>Melanommataceae</taxon>
        <taxon>Melanomma</taxon>
    </lineage>
</organism>
<proteinExistence type="predicted"/>
<dbReference type="Proteomes" id="UP000799757">
    <property type="component" value="Unassembled WGS sequence"/>
</dbReference>